<keyword evidence="2" id="KW-0548">Nucleotidyltransferase</keyword>
<keyword evidence="3" id="KW-1185">Reference proteome</keyword>
<keyword evidence="2" id="KW-0695">RNA-directed DNA polymerase</keyword>
<sequence length="116" mass="12765">MAPLRTSFLIRSVHELLSSNANLVRWGKKDNPTCPLCHGRQTTEHVLNSCKVALSQGRYTLRHNRVLQELAPVMLIRTAKGQSNSPSPSFTIFTTEDGAKKRCGGSNTASTGTQRK</sequence>
<comment type="caution">
    <text evidence="2">The sequence shown here is derived from an EMBL/GenBank/DDBJ whole genome shotgun (WGS) entry which is preliminary data.</text>
</comment>
<evidence type="ECO:0000313" key="2">
    <source>
        <dbReference type="EMBL" id="GFS10779.1"/>
    </source>
</evidence>
<feature type="region of interest" description="Disordered" evidence="1">
    <location>
        <begin position="80"/>
        <end position="116"/>
    </location>
</feature>
<feature type="compositionally biased region" description="Polar residues" evidence="1">
    <location>
        <begin position="105"/>
        <end position="116"/>
    </location>
</feature>
<organism evidence="2 3">
    <name type="scientific">Elysia marginata</name>
    <dbReference type="NCBI Taxonomy" id="1093978"/>
    <lineage>
        <taxon>Eukaryota</taxon>
        <taxon>Metazoa</taxon>
        <taxon>Spiralia</taxon>
        <taxon>Lophotrochozoa</taxon>
        <taxon>Mollusca</taxon>
        <taxon>Gastropoda</taxon>
        <taxon>Heterobranchia</taxon>
        <taxon>Euthyneura</taxon>
        <taxon>Panpulmonata</taxon>
        <taxon>Sacoglossa</taxon>
        <taxon>Placobranchoidea</taxon>
        <taxon>Plakobranchidae</taxon>
        <taxon>Elysia</taxon>
    </lineage>
</organism>
<keyword evidence="2" id="KW-0808">Transferase</keyword>
<protein>
    <submittedName>
        <fullName evidence="2">Reverse transcriptase</fullName>
    </submittedName>
</protein>
<evidence type="ECO:0000313" key="3">
    <source>
        <dbReference type="Proteomes" id="UP000762676"/>
    </source>
</evidence>
<feature type="compositionally biased region" description="Polar residues" evidence="1">
    <location>
        <begin position="80"/>
        <end position="94"/>
    </location>
</feature>
<name>A0AAV4IET8_9GAST</name>
<dbReference type="GO" id="GO:0003964">
    <property type="term" value="F:RNA-directed DNA polymerase activity"/>
    <property type="evidence" value="ECO:0007669"/>
    <property type="project" value="UniProtKB-KW"/>
</dbReference>
<reference evidence="2 3" key="1">
    <citation type="journal article" date="2021" name="Elife">
        <title>Chloroplast acquisition without the gene transfer in kleptoplastic sea slugs, Plakobranchus ocellatus.</title>
        <authorList>
            <person name="Maeda T."/>
            <person name="Takahashi S."/>
            <person name="Yoshida T."/>
            <person name="Shimamura S."/>
            <person name="Takaki Y."/>
            <person name="Nagai Y."/>
            <person name="Toyoda A."/>
            <person name="Suzuki Y."/>
            <person name="Arimoto A."/>
            <person name="Ishii H."/>
            <person name="Satoh N."/>
            <person name="Nishiyama T."/>
            <person name="Hasebe M."/>
            <person name="Maruyama T."/>
            <person name="Minagawa J."/>
            <person name="Obokata J."/>
            <person name="Shigenobu S."/>
        </authorList>
    </citation>
    <scope>NUCLEOTIDE SEQUENCE [LARGE SCALE GENOMIC DNA]</scope>
</reference>
<evidence type="ECO:0000256" key="1">
    <source>
        <dbReference type="SAM" id="MobiDB-lite"/>
    </source>
</evidence>
<dbReference type="AlphaFoldDB" id="A0AAV4IET8"/>
<dbReference type="EMBL" id="BMAT01013347">
    <property type="protein sequence ID" value="GFS10779.1"/>
    <property type="molecule type" value="Genomic_DNA"/>
</dbReference>
<dbReference type="Proteomes" id="UP000762676">
    <property type="component" value="Unassembled WGS sequence"/>
</dbReference>
<gene>
    <name evidence="2" type="ORF">ElyMa_006655200</name>
</gene>
<proteinExistence type="predicted"/>
<accession>A0AAV4IET8</accession>